<comment type="caution">
    <text evidence="1">The sequence shown here is derived from an EMBL/GenBank/DDBJ whole genome shotgun (WGS) entry which is preliminary data.</text>
</comment>
<sequence>MNRHFVFALRRHANPSRFAAQSRLISISAPLATKLLDHQSGRSPNNGDVAIGPRGLNISPSWRNNNYSTNDHQIRYFGSDRSLRRNKRRKVNPFKVLKVRRKTPYATAKKIFLTLAMQHHPDVTDAKSGQEQEKSQLPDYVVADNEHDRMDEWFKQETGFDMPFMDEETMKEVAAMTEAVGGGGMDRGLDRDGGMWDLARMVTQSVKSGGDGKILLQLEARALKETAINNSNLRARRRRAKLSF</sequence>
<dbReference type="AlphaFoldDB" id="A0A9N8DGF4"/>
<dbReference type="SUPFAM" id="SSF46565">
    <property type="entry name" value="Chaperone J-domain"/>
    <property type="match status" value="1"/>
</dbReference>
<name>A0A9N8DGF4_9STRA</name>
<evidence type="ECO:0000313" key="1">
    <source>
        <dbReference type="EMBL" id="CAB9502194.1"/>
    </source>
</evidence>
<gene>
    <name evidence="1" type="ORF">SEMRO_130_G061850.1</name>
</gene>
<proteinExistence type="predicted"/>
<organism evidence="1 2">
    <name type="scientific">Seminavis robusta</name>
    <dbReference type="NCBI Taxonomy" id="568900"/>
    <lineage>
        <taxon>Eukaryota</taxon>
        <taxon>Sar</taxon>
        <taxon>Stramenopiles</taxon>
        <taxon>Ochrophyta</taxon>
        <taxon>Bacillariophyta</taxon>
        <taxon>Bacillariophyceae</taxon>
        <taxon>Bacillariophycidae</taxon>
        <taxon>Naviculales</taxon>
        <taxon>Naviculaceae</taxon>
        <taxon>Seminavis</taxon>
    </lineage>
</organism>
<keyword evidence="2" id="KW-1185">Reference proteome</keyword>
<dbReference type="EMBL" id="CAICTM010000129">
    <property type="protein sequence ID" value="CAB9502194.1"/>
    <property type="molecule type" value="Genomic_DNA"/>
</dbReference>
<protein>
    <recommendedName>
        <fullName evidence="3">J domain-containing protein</fullName>
    </recommendedName>
</protein>
<dbReference type="OrthoDB" id="43589at2759"/>
<evidence type="ECO:0008006" key="3">
    <source>
        <dbReference type="Google" id="ProtNLM"/>
    </source>
</evidence>
<evidence type="ECO:0000313" key="2">
    <source>
        <dbReference type="Proteomes" id="UP001153069"/>
    </source>
</evidence>
<dbReference type="Proteomes" id="UP001153069">
    <property type="component" value="Unassembled WGS sequence"/>
</dbReference>
<dbReference type="InterPro" id="IPR036869">
    <property type="entry name" value="J_dom_sf"/>
</dbReference>
<reference evidence="1" key="1">
    <citation type="submission" date="2020-06" db="EMBL/GenBank/DDBJ databases">
        <authorList>
            <consortium name="Plant Systems Biology data submission"/>
        </authorList>
    </citation>
    <scope>NUCLEOTIDE SEQUENCE</scope>
    <source>
        <strain evidence="1">D6</strain>
    </source>
</reference>
<accession>A0A9N8DGF4</accession>